<evidence type="ECO:0000256" key="2">
    <source>
        <dbReference type="ARBA" id="ARBA00022747"/>
    </source>
</evidence>
<evidence type="ECO:0000256" key="3">
    <source>
        <dbReference type="ARBA" id="ARBA00023125"/>
    </source>
</evidence>
<dbReference type="EMBL" id="ATFP01000044">
    <property type="protein sequence ID" value="EPH18538.1"/>
    <property type="molecule type" value="Genomic_DNA"/>
</dbReference>
<keyword evidence="3" id="KW-0238">DNA-binding</keyword>
<dbReference type="SUPFAM" id="SSF116734">
    <property type="entry name" value="DNA methylase specificity domain"/>
    <property type="match status" value="1"/>
</dbReference>
<dbReference type="Proteomes" id="UP000014614">
    <property type="component" value="Unassembled WGS sequence"/>
</dbReference>
<dbReference type="InterPro" id="IPR000055">
    <property type="entry name" value="Restrct_endonuc_typeI_TRD"/>
</dbReference>
<name>S3YLJ0_BACSE</name>
<feature type="domain" description="Type I restriction modification DNA specificity" evidence="4">
    <location>
        <begin position="68"/>
        <end position="143"/>
    </location>
</feature>
<comment type="similarity">
    <text evidence="1">Belongs to the type-I restriction system S methylase family.</text>
</comment>
<protein>
    <recommendedName>
        <fullName evidence="4">Type I restriction modification DNA specificity domain-containing protein</fullName>
    </recommendedName>
</protein>
<feature type="non-terminal residue" evidence="5">
    <location>
        <position position="200"/>
    </location>
</feature>
<accession>S3YLJ0</accession>
<organism evidence="5 6">
    <name type="scientific">Bacteroides stercoris CC31F</name>
    <dbReference type="NCBI Taxonomy" id="1073351"/>
    <lineage>
        <taxon>Bacteria</taxon>
        <taxon>Pseudomonadati</taxon>
        <taxon>Bacteroidota</taxon>
        <taxon>Bacteroidia</taxon>
        <taxon>Bacteroidales</taxon>
        <taxon>Bacteroidaceae</taxon>
        <taxon>Bacteroides</taxon>
    </lineage>
</organism>
<keyword evidence="2" id="KW-0680">Restriction system</keyword>
<dbReference type="GO" id="GO:0003677">
    <property type="term" value="F:DNA binding"/>
    <property type="evidence" value="ECO:0007669"/>
    <property type="project" value="UniProtKB-KW"/>
</dbReference>
<dbReference type="InterPro" id="IPR044946">
    <property type="entry name" value="Restrct_endonuc_typeI_TRD_sf"/>
</dbReference>
<dbReference type="Gene3D" id="3.90.220.20">
    <property type="entry name" value="DNA methylase specificity domains"/>
    <property type="match status" value="1"/>
</dbReference>
<dbReference type="AlphaFoldDB" id="S3YLJ0"/>
<gene>
    <name evidence="5" type="ORF">HMPREF1181_02804</name>
</gene>
<dbReference type="Pfam" id="PF01420">
    <property type="entry name" value="Methylase_S"/>
    <property type="match status" value="1"/>
</dbReference>
<sequence>MACVDDGFSGNHYFEKRIWKEVKKGYCHFQNGDIGIAKISPCFENLKSTIFQGLPNNCGAGTTELVILRPINIYAKFYLYLFKSQWYIDEGTKYFKGVVGQQRVHKGIFTDLHIPLPPLVEQQRIVTEIEKWFALIDQIEQGKVNLQTTIKQIKSKILDLAIHGKLVPQDPNDEPSIELLQRINPDFTPCDNGHYAQLPD</sequence>
<dbReference type="CDD" id="cd17260">
    <property type="entry name" value="RMtype1_S_EcoEI-TRD1-CR1_like"/>
    <property type="match status" value="1"/>
</dbReference>
<proteinExistence type="inferred from homology"/>
<dbReference type="PANTHER" id="PTHR43140:SF1">
    <property type="entry name" value="TYPE I RESTRICTION ENZYME ECOKI SPECIFICITY SUBUNIT"/>
    <property type="match status" value="1"/>
</dbReference>
<dbReference type="HOGENOM" id="CLU_021095_3_1_10"/>
<evidence type="ECO:0000256" key="1">
    <source>
        <dbReference type="ARBA" id="ARBA00010923"/>
    </source>
</evidence>
<evidence type="ECO:0000259" key="4">
    <source>
        <dbReference type="Pfam" id="PF01420"/>
    </source>
</evidence>
<dbReference type="GO" id="GO:0009307">
    <property type="term" value="P:DNA restriction-modification system"/>
    <property type="evidence" value="ECO:0007669"/>
    <property type="project" value="UniProtKB-KW"/>
</dbReference>
<evidence type="ECO:0000313" key="5">
    <source>
        <dbReference type="EMBL" id="EPH18538.1"/>
    </source>
</evidence>
<dbReference type="PANTHER" id="PTHR43140">
    <property type="entry name" value="TYPE-1 RESTRICTION ENZYME ECOKI SPECIFICITY PROTEIN"/>
    <property type="match status" value="1"/>
</dbReference>
<evidence type="ECO:0000313" key="6">
    <source>
        <dbReference type="Proteomes" id="UP000014614"/>
    </source>
</evidence>
<dbReference type="InterPro" id="IPR051212">
    <property type="entry name" value="Type-I_RE_S_subunit"/>
</dbReference>
<comment type="caution">
    <text evidence="5">The sequence shown here is derived from an EMBL/GenBank/DDBJ whole genome shotgun (WGS) entry which is preliminary data.</text>
</comment>
<reference evidence="5 6" key="1">
    <citation type="submission" date="2013-05" db="EMBL/GenBank/DDBJ databases">
        <title>The Genome Sequence of Bacteroides stercoris CC31F.</title>
        <authorList>
            <consortium name="The Broad Institute Genomics Platform"/>
            <person name="Earl A."/>
            <person name="Ward D."/>
            <person name="Feldgarden M."/>
            <person name="Gevers D."/>
            <person name="Oliphant K."/>
            <person name="Allen-Vercoe E."/>
            <person name="Walker B."/>
            <person name="Young S."/>
            <person name="Zeng Q."/>
            <person name="Gargeya S."/>
            <person name="Fitzgerald M."/>
            <person name="Haas B."/>
            <person name="Abouelleil A."/>
            <person name="Allen A.W."/>
            <person name="Alvarado L."/>
            <person name="Arachchi H.M."/>
            <person name="Berlin A.M."/>
            <person name="Chapman S.B."/>
            <person name="Gainer-Dewar J."/>
            <person name="Goldberg J."/>
            <person name="Griggs A."/>
            <person name="Gujja S."/>
            <person name="Hansen M."/>
            <person name="Howarth C."/>
            <person name="Imamovic A."/>
            <person name="Ireland A."/>
            <person name="Larimer J."/>
            <person name="McCowan C."/>
            <person name="Murphy C."/>
            <person name="Pearson M."/>
            <person name="Poon T.W."/>
            <person name="Priest M."/>
            <person name="Roberts A."/>
            <person name="Saif S."/>
            <person name="Shea T."/>
            <person name="Sisk P."/>
            <person name="Sykes S."/>
            <person name="Wortman J."/>
            <person name="Nusbaum C."/>
            <person name="Birren B."/>
        </authorList>
    </citation>
    <scope>NUCLEOTIDE SEQUENCE [LARGE SCALE GENOMIC DNA]</scope>
    <source>
        <strain evidence="5 6">CC31F</strain>
    </source>
</reference>